<dbReference type="EMBL" id="FRCR01000001">
    <property type="protein sequence ID" value="SHM03900.1"/>
    <property type="molecule type" value="Genomic_DNA"/>
</dbReference>
<sequence>MNSIQGMVEAFLESNQKLESLSNQIKSNLTNDVRNLKNIQDSLKQVKSYVETSLKDLETGLEQNQSLLSKWLAGSNTKLLQKQAGQHRINILEKIAEVENAFDQFISTFERRVENFNSSVQELVLNLKNIENQLKNGFYQSSSAHQEAYVNPVMSIQQTIQQVLSTLSAAQENVIKNRVLSQFSNSLDNILQ</sequence>
<dbReference type="Gene3D" id="1.20.1270.60">
    <property type="entry name" value="Arfaptin homology (AH) domain/BAR domain"/>
    <property type="match status" value="1"/>
</dbReference>
<reference evidence="2" key="1">
    <citation type="submission" date="2016-11" db="EMBL/GenBank/DDBJ databases">
        <authorList>
            <person name="Varghese N."/>
            <person name="Submissions S."/>
        </authorList>
    </citation>
    <scope>NUCLEOTIDE SEQUENCE [LARGE SCALE GENOMIC DNA]</scope>
    <source>
        <strain evidence="2">DSM 18802</strain>
    </source>
</reference>
<dbReference type="AlphaFoldDB" id="A0A1M7FIT4"/>
<keyword evidence="2" id="KW-1185">Reference proteome</keyword>
<dbReference type="RefSeq" id="WP_073252935.1">
    <property type="nucleotide sequence ID" value="NZ_FRCR01000001.1"/>
</dbReference>
<dbReference type="InterPro" id="IPR027267">
    <property type="entry name" value="AH/BAR_dom_sf"/>
</dbReference>
<gene>
    <name evidence="1" type="ORF">SAMN05660826_00034</name>
</gene>
<protein>
    <submittedName>
        <fullName evidence="1">Uncharacterized protein</fullName>
    </submittedName>
</protein>
<dbReference type="OrthoDB" id="1729721at2"/>
<organism evidence="1 2">
    <name type="scientific">Caldanaerovirga acetigignens</name>
    <dbReference type="NCBI Taxonomy" id="447595"/>
    <lineage>
        <taxon>Bacteria</taxon>
        <taxon>Bacillati</taxon>
        <taxon>Bacillota</taxon>
        <taxon>Clostridia</taxon>
        <taxon>Thermosediminibacterales</taxon>
        <taxon>Thermosediminibacteraceae</taxon>
        <taxon>Caldanaerovirga</taxon>
    </lineage>
</organism>
<name>A0A1M7FIT4_9FIRM</name>
<dbReference type="STRING" id="447595.SAMN05660826_00034"/>
<proteinExistence type="predicted"/>
<dbReference type="Proteomes" id="UP000184375">
    <property type="component" value="Unassembled WGS sequence"/>
</dbReference>
<evidence type="ECO:0000313" key="2">
    <source>
        <dbReference type="Proteomes" id="UP000184375"/>
    </source>
</evidence>
<evidence type="ECO:0000313" key="1">
    <source>
        <dbReference type="EMBL" id="SHM03900.1"/>
    </source>
</evidence>
<accession>A0A1M7FIT4</accession>